<name>A0A221UZX0_9FLAO</name>
<dbReference type="InterPro" id="IPR051783">
    <property type="entry name" value="NAD(P)-dependent_oxidoreduct"/>
</dbReference>
<dbReference type="Gene3D" id="3.40.50.720">
    <property type="entry name" value="NAD(P)-binding Rossmann-like Domain"/>
    <property type="match status" value="1"/>
</dbReference>
<dbReference type="EC" id="5.1.3.26" evidence="2"/>
<dbReference type="KEGG" id="aalg:AREALGSMS7_03263"/>
<proteinExistence type="predicted"/>
<dbReference type="SUPFAM" id="SSF51735">
    <property type="entry name" value="NAD(P)-binding Rossmann-fold domains"/>
    <property type="match status" value="1"/>
</dbReference>
<dbReference type="Proteomes" id="UP000204551">
    <property type="component" value="Chromosome"/>
</dbReference>
<dbReference type="InterPro" id="IPR036291">
    <property type="entry name" value="NAD(P)-bd_dom_sf"/>
</dbReference>
<sequence>MKILLTGASGFLGTSILEAFKKCGHSVDTLGRSNENGIQADLAKSFEKLYVQYDLVVHAAAKAHMVPKNPEEEKLFYDVNFIGTENLLQSLKFLPKYFIFISSVAVYGLDQGVNIDETTPLRAQDAYGKSKIMAENRIQQWAEQNSVTTTIIRLPLLVGKNPKGNLETMINAIKKGYYFNIGKADVRKSMVLVDDVVNFIPKIMGHGGIYNLTDGYAPTFKELSDTISNHFWNKRVISINYKIIKPLAKIGDLIEKVTKRKMPINSLKLSKITKPLTFNDDKARAVGWNPREVLKNKNLWLN</sequence>
<dbReference type="GO" id="GO:0004029">
    <property type="term" value="F:aldehyde dehydrogenase (NAD+) activity"/>
    <property type="evidence" value="ECO:0007669"/>
    <property type="project" value="TreeGrafter"/>
</dbReference>
<dbReference type="RefSeq" id="WP_093979120.1">
    <property type="nucleotide sequence ID" value="NZ_CP022515.1"/>
</dbReference>
<dbReference type="PANTHER" id="PTHR48079">
    <property type="entry name" value="PROTEIN YEEZ"/>
    <property type="match status" value="1"/>
</dbReference>
<gene>
    <name evidence="2" type="primary">gnu</name>
    <name evidence="2" type="ORF">AREALGSMS7_03263</name>
</gene>
<dbReference type="EMBL" id="CP022515">
    <property type="protein sequence ID" value="ASO06688.1"/>
    <property type="molecule type" value="Genomic_DNA"/>
</dbReference>
<protein>
    <submittedName>
        <fullName evidence="2">N-acetyl-alpha-D-glucosaminyl-diphospho-ditrans, octacis-undecaprenol 4-epimerase</fullName>
        <ecNumber evidence="2">5.1.3.26</ecNumber>
    </submittedName>
</protein>
<evidence type="ECO:0000259" key="1">
    <source>
        <dbReference type="Pfam" id="PF01370"/>
    </source>
</evidence>
<accession>A0A221UZX0</accession>
<dbReference type="GO" id="GO:0005737">
    <property type="term" value="C:cytoplasm"/>
    <property type="evidence" value="ECO:0007669"/>
    <property type="project" value="TreeGrafter"/>
</dbReference>
<keyword evidence="2" id="KW-0413">Isomerase</keyword>
<evidence type="ECO:0000313" key="2">
    <source>
        <dbReference type="EMBL" id="ASO06688.1"/>
    </source>
</evidence>
<dbReference type="InterPro" id="IPR001509">
    <property type="entry name" value="Epimerase_deHydtase"/>
</dbReference>
<evidence type="ECO:0000313" key="3">
    <source>
        <dbReference type="Proteomes" id="UP000204551"/>
    </source>
</evidence>
<dbReference type="AlphaFoldDB" id="A0A221UZX0"/>
<reference evidence="2 3" key="1">
    <citation type="submission" date="2017-07" db="EMBL/GenBank/DDBJ databases">
        <title>Genome Sequence of Arenibacter algicola Strain SMS7 Isolated from a culture of the Diatom Skeletonema marinoi.</title>
        <authorList>
            <person name="Topel M."/>
            <person name="Pinder M.I.M."/>
            <person name="Johansson O.N."/>
            <person name="Kourtchenko O."/>
            <person name="Godhe A."/>
            <person name="Clarke A.K."/>
        </authorList>
    </citation>
    <scope>NUCLEOTIDE SEQUENCE [LARGE SCALE GENOMIC DNA]</scope>
    <source>
        <strain evidence="2 3">SMS7</strain>
    </source>
</reference>
<dbReference type="GO" id="GO:0016853">
    <property type="term" value="F:isomerase activity"/>
    <property type="evidence" value="ECO:0007669"/>
    <property type="project" value="UniProtKB-KW"/>
</dbReference>
<feature type="domain" description="NAD-dependent epimerase/dehydratase" evidence="1">
    <location>
        <begin position="3"/>
        <end position="212"/>
    </location>
</feature>
<dbReference type="PANTHER" id="PTHR48079:SF6">
    <property type="entry name" value="NAD(P)-BINDING DOMAIN-CONTAINING PROTEIN-RELATED"/>
    <property type="match status" value="1"/>
</dbReference>
<dbReference type="Pfam" id="PF01370">
    <property type="entry name" value="Epimerase"/>
    <property type="match status" value="1"/>
</dbReference>
<organism evidence="2 3">
    <name type="scientific">Arenibacter algicola</name>
    <dbReference type="NCBI Taxonomy" id="616991"/>
    <lineage>
        <taxon>Bacteria</taxon>
        <taxon>Pseudomonadati</taxon>
        <taxon>Bacteroidota</taxon>
        <taxon>Flavobacteriia</taxon>
        <taxon>Flavobacteriales</taxon>
        <taxon>Flavobacteriaceae</taxon>
        <taxon>Arenibacter</taxon>
    </lineage>
</organism>